<gene>
    <name evidence="2" type="ORF">CDL12_11996</name>
</gene>
<name>A0A2G9HCX5_9LAMI</name>
<reference evidence="3" key="1">
    <citation type="journal article" date="2018" name="Gigascience">
        <title>Genome assembly of the Pink Ipe (Handroanthus impetiginosus, Bignoniaceae), a highly valued, ecologically keystone Neotropical timber forest tree.</title>
        <authorList>
            <person name="Silva-Junior O.B."/>
            <person name="Grattapaglia D."/>
            <person name="Novaes E."/>
            <person name="Collevatti R.G."/>
        </authorList>
    </citation>
    <scope>NUCLEOTIDE SEQUENCE [LARGE SCALE GENOMIC DNA]</scope>
    <source>
        <strain evidence="3">cv. UFG-1</strain>
    </source>
</reference>
<dbReference type="Proteomes" id="UP000231279">
    <property type="component" value="Unassembled WGS sequence"/>
</dbReference>
<keyword evidence="1" id="KW-0472">Membrane</keyword>
<accession>A0A2G9HCX5</accession>
<organism evidence="2 3">
    <name type="scientific">Handroanthus impetiginosus</name>
    <dbReference type="NCBI Taxonomy" id="429701"/>
    <lineage>
        <taxon>Eukaryota</taxon>
        <taxon>Viridiplantae</taxon>
        <taxon>Streptophyta</taxon>
        <taxon>Embryophyta</taxon>
        <taxon>Tracheophyta</taxon>
        <taxon>Spermatophyta</taxon>
        <taxon>Magnoliopsida</taxon>
        <taxon>eudicotyledons</taxon>
        <taxon>Gunneridae</taxon>
        <taxon>Pentapetalae</taxon>
        <taxon>asterids</taxon>
        <taxon>lamiids</taxon>
        <taxon>Lamiales</taxon>
        <taxon>Bignoniaceae</taxon>
        <taxon>Crescentiina</taxon>
        <taxon>Tabebuia alliance</taxon>
        <taxon>Handroanthus</taxon>
    </lineage>
</organism>
<keyword evidence="3" id="KW-1185">Reference proteome</keyword>
<protein>
    <submittedName>
        <fullName evidence="2">Uncharacterized protein</fullName>
    </submittedName>
</protein>
<evidence type="ECO:0000313" key="2">
    <source>
        <dbReference type="EMBL" id="PIN15364.1"/>
    </source>
</evidence>
<dbReference type="EMBL" id="NKXS01002091">
    <property type="protein sequence ID" value="PIN15364.1"/>
    <property type="molecule type" value="Genomic_DNA"/>
</dbReference>
<evidence type="ECO:0000256" key="1">
    <source>
        <dbReference type="SAM" id="Phobius"/>
    </source>
</evidence>
<comment type="caution">
    <text evidence="2">The sequence shown here is derived from an EMBL/GenBank/DDBJ whole genome shotgun (WGS) entry which is preliminary data.</text>
</comment>
<dbReference type="AlphaFoldDB" id="A0A2G9HCX5"/>
<feature type="transmembrane region" description="Helical" evidence="1">
    <location>
        <begin position="31"/>
        <end position="49"/>
    </location>
</feature>
<keyword evidence="1" id="KW-0812">Transmembrane</keyword>
<keyword evidence="1" id="KW-1133">Transmembrane helix</keyword>
<sequence>MKKKKKLCKFFILFSFSNLQGKLSSNMENPWQFFVFVLFLFLFLVWKEWDCK</sequence>
<proteinExistence type="predicted"/>
<evidence type="ECO:0000313" key="3">
    <source>
        <dbReference type="Proteomes" id="UP000231279"/>
    </source>
</evidence>